<dbReference type="PANTHER" id="PTHR34300">
    <property type="entry name" value="QUEUOSINE PRECURSOR TRANSPORTER-RELATED"/>
    <property type="match status" value="1"/>
</dbReference>
<dbReference type="HAMAP" id="MF_02088">
    <property type="entry name" value="Q_prec_transport"/>
    <property type="match status" value="1"/>
</dbReference>
<dbReference type="PANTHER" id="PTHR34300:SF1">
    <property type="entry name" value="QUEUOSINE PRECURSOR TRANSPORTER"/>
    <property type="match status" value="1"/>
</dbReference>
<dbReference type="EMBL" id="PKUQ01000011">
    <property type="protein sequence ID" value="PLW78118.1"/>
    <property type="molecule type" value="Genomic_DNA"/>
</dbReference>
<comment type="similarity">
    <text evidence="1">Belongs to the vitamin uptake transporter (VUT/ECF) (TC 2.A.88) family. Q precursor transporter subfamily.</text>
</comment>
<evidence type="ECO:0000256" key="1">
    <source>
        <dbReference type="HAMAP-Rule" id="MF_02088"/>
    </source>
</evidence>
<dbReference type="Proteomes" id="UP000234881">
    <property type="component" value="Unassembled WGS sequence"/>
</dbReference>
<comment type="subcellular location">
    <subcellularLocation>
        <location evidence="1">Cell inner membrane</location>
        <topology evidence="1">Multi-pass membrane protein</topology>
    </subcellularLocation>
</comment>
<evidence type="ECO:0000313" key="2">
    <source>
        <dbReference type="EMBL" id="PLW78118.1"/>
    </source>
</evidence>
<keyword evidence="1" id="KW-1003">Cell membrane</keyword>
<keyword evidence="1" id="KW-0997">Cell inner membrane</keyword>
<keyword evidence="1" id="KW-0472">Membrane</keyword>
<keyword evidence="1" id="KW-1133">Transmembrane helix</keyword>
<comment type="caution">
    <text evidence="2">The sequence shown here is derived from an EMBL/GenBank/DDBJ whole genome shotgun (WGS) entry which is preliminary data.</text>
</comment>
<evidence type="ECO:0000313" key="3">
    <source>
        <dbReference type="Proteomes" id="UP000234881"/>
    </source>
</evidence>
<accession>A0A2N5XUM3</accession>
<organism evidence="2 3">
    <name type="scientific">Cohaesibacter celericrescens</name>
    <dbReference type="NCBI Taxonomy" id="2067669"/>
    <lineage>
        <taxon>Bacteria</taxon>
        <taxon>Pseudomonadati</taxon>
        <taxon>Pseudomonadota</taxon>
        <taxon>Alphaproteobacteria</taxon>
        <taxon>Hyphomicrobiales</taxon>
        <taxon>Cohaesibacteraceae</taxon>
    </lineage>
</organism>
<comment type="caution">
    <text evidence="1">Lacks conserved residue(s) required for the propagation of feature annotation.</text>
</comment>
<dbReference type="GO" id="GO:0005886">
    <property type="term" value="C:plasma membrane"/>
    <property type="evidence" value="ECO:0007669"/>
    <property type="project" value="UniProtKB-SubCell"/>
</dbReference>
<dbReference type="Pfam" id="PF02592">
    <property type="entry name" value="Vut_1"/>
    <property type="match status" value="1"/>
</dbReference>
<gene>
    <name evidence="2" type="ORF">C0081_06545</name>
</gene>
<dbReference type="NCBIfam" id="TIGR00697">
    <property type="entry name" value="queuosine precursor transporter"/>
    <property type="match status" value="1"/>
</dbReference>
<dbReference type="GO" id="GO:0022857">
    <property type="term" value="F:transmembrane transporter activity"/>
    <property type="evidence" value="ECO:0007669"/>
    <property type="project" value="UniProtKB-UniRule"/>
</dbReference>
<feature type="transmembrane region" description="Helical" evidence="1">
    <location>
        <begin position="110"/>
        <end position="133"/>
    </location>
</feature>
<keyword evidence="1" id="KW-0812">Transmembrane</keyword>
<reference evidence="2 3" key="1">
    <citation type="submission" date="2018-01" db="EMBL/GenBank/DDBJ databases">
        <title>The draft genome sequence of Cohaesibacter sp. H1304.</title>
        <authorList>
            <person name="Wang N.-N."/>
            <person name="Du Z.-J."/>
        </authorList>
    </citation>
    <scope>NUCLEOTIDE SEQUENCE [LARGE SCALE GENOMIC DNA]</scope>
    <source>
        <strain evidence="2 3">H1304</strain>
    </source>
</reference>
<dbReference type="AlphaFoldDB" id="A0A2N5XUM3"/>
<proteinExistence type="inferred from homology"/>
<keyword evidence="1" id="KW-0813">Transport</keyword>
<feature type="transmembrane region" description="Helical" evidence="1">
    <location>
        <begin position="56"/>
        <end position="72"/>
    </location>
</feature>
<dbReference type="InterPro" id="IPR003744">
    <property type="entry name" value="YhhQ"/>
</dbReference>
<keyword evidence="3" id="KW-1185">Reference proteome</keyword>
<protein>
    <recommendedName>
        <fullName evidence="1">Probable queuosine precursor transporter</fullName>
        <shortName evidence="1">Q precursor transporter</shortName>
    </recommendedName>
</protein>
<name>A0A2N5XUM3_9HYPH</name>
<sequence length="199" mass="21976">MAMICIVVASNYLVQFPFRSFGLQDLLTWGAFTYPLAFLVTDLTNRKFGPRTARHIVLVGFFFAILLSIWLATPRIAIASGSAFLVAQMMDVFVFNQLRHDAWWKAPLTSSFLGSTIDTVIFFSLSFALQFAFLDTSFGMASDAFATDAAPLLGFANIEAPRWVSWAMGDYLVKMSVSLAMLGPYKALRGRQDAIAPSA</sequence>
<dbReference type="OrthoDB" id="7065604at2"/>
<comment type="function">
    <text evidence="1">Involved in the import of queuosine (Q) precursors, required for Q precursor salvage.</text>
</comment>